<dbReference type="HOGENOM" id="CLU_1603399_0_0_1"/>
<feature type="compositionally biased region" description="Polar residues" evidence="1">
    <location>
        <begin position="74"/>
        <end position="83"/>
    </location>
</feature>
<reference evidence="3" key="2">
    <citation type="submission" date="2015-01" db="EMBL/GenBank/DDBJ databases">
        <title>Evolutionary Origins and Diversification of the Mycorrhizal Mutualists.</title>
        <authorList>
            <consortium name="DOE Joint Genome Institute"/>
            <consortium name="Mycorrhizal Genomics Consortium"/>
            <person name="Kohler A."/>
            <person name="Kuo A."/>
            <person name="Nagy L.G."/>
            <person name="Floudas D."/>
            <person name="Copeland A."/>
            <person name="Barry K.W."/>
            <person name="Cichocki N."/>
            <person name="Veneault-Fourrey C."/>
            <person name="LaButti K."/>
            <person name="Lindquist E.A."/>
            <person name="Lipzen A."/>
            <person name="Lundell T."/>
            <person name="Morin E."/>
            <person name="Murat C."/>
            <person name="Riley R."/>
            <person name="Ohm R."/>
            <person name="Sun H."/>
            <person name="Tunlid A."/>
            <person name="Henrissat B."/>
            <person name="Grigoriev I.V."/>
            <person name="Hibbett D.S."/>
            <person name="Martin F."/>
        </authorList>
    </citation>
    <scope>NUCLEOTIDE SEQUENCE [LARGE SCALE GENOMIC DNA]</scope>
    <source>
        <strain evidence="3">441</strain>
    </source>
</reference>
<accession>A0A0C9YKV3</accession>
<feature type="compositionally biased region" description="Basic and acidic residues" evidence="1">
    <location>
        <begin position="99"/>
        <end position="115"/>
    </location>
</feature>
<dbReference type="Proteomes" id="UP000054018">
    <property type="component" value="Unassembled WGS sequence"/>
</dbReference>
<sequence length="166" mass="18145">MLPPGRSQARARDFPSVQGTSGMASTERLATSLGCSFDGSLRDTPATITSGVADTEVGWEVEEHQEKPLVPPSQGATTTSTDRGAQADPEEFRAAFPKNAEKPTSKSEPRLDPKPHPTAMSDDFVDMRTQSRKDREDADPHDVALRSRLMMWDSPTLVIVEEPVRP</sequence>
<evidence type="ECO:0000256" key="1">
    <source>
        <dbReference type="SAM" id="MobiDB-lite"/>
    </source>
</evidence>
<feature type="region of interest" description="Disordered" evidence="1">
    <location>
        <begin position="1"/>
        <end position="142"/>
    </location>
</feature>
<gene>
    <name evidence="2" type="ORF">PISMIDRAFT_230552</name>
</gene>
<dbReference type="AlphaFoldDB" id="A0A0C9YKV3"/>
<keyword evidence="3" id="KW-1185">Reference proteome</keyword>
<dbReference type="EMBL" id="KN833833">
    <property type="protein sequence ID" value="KIK17301.1"/>
    <property type="molecule type" value="Genomic_DNA"/>
</dbReference>
<protein>
    <submittedName>
        <fullName evidence="2">Uncharacterized protein</fullName>
    </submittedName>
</protein>
<proteinExistence type="predicted"/>
<reference evidence="2 3" key="1">
    <citation type="submission" date="2014-04" db="EMBL/GenBank/DDBJ databases">
        <authorList>
            <consortium name="DOE Joint Genome Institute"/>
            <person name="Kuo A."/>
            <person name="Kohler A."/>
            <person name="Costa M.D."/>
            <person name="Nagy L.G."/>
            <person name="Floudas D."/>
            <person name="Copeland A."/>
            <person name="Barry K.W."/>
            <person name="Cichocki N."/>
            <person name="Veneault-Fourrey C."/>
            <person name="LaButti K."/>
            <person name="Lindquist E.A."/>
            <person name="Lipzen A."/>
            <person name="Lundell T."/>
            <person name="Morin E."/>
            <person name="Murat C."/>
            <person name="Sun H."/>
            <person name="Tunlid A."/>
            <person name="Henrissat B."/>
            <person name="Grigoriev I.V."/>
            <person name="Hibbett D.S."/>
            <person name="Martin F."/>
            <person name="Nordberg H.P."/>
            <person name="Cantor M.N."/>
            <person name="Hua S.X."/>
        </authorList>
    </citation>
    <scope>NUCLEOTIDE SEQUENCE [LARGE SCALE GENOMIC DNA]</scope>
    <source>
        <strain evidence="2 3">441</strain>
    </source>
</reference>
<name>A0A0C9YKV3_9AGAM</name>
<feature type="compositionally biased region" description="Basic and acidic residues" evidence="1">
    <location>
        <begin position="125"/>
        <end position="142"/>
    </location>
</feature>
<organism evidence="2 3">
    <name type="scientific">Pisolithus microcarpus 441</name>
    <dbReference type="NCBI Taxonomy" id="765257"/>
    <lineage>
        <taxon>Eukaryota</taxon>
        <taxon>Fungi</taxon>
        <taxon>Dikarya</taxon>
        <taxon>Basidiomycota</taxon>
        <taxon>Agaricomycotina</taxon>
        <taxon>Agaricomycetes</taxon>
        <taxon>Agaricomycetidae</taxon>
        <taxon>Boletales</taxon>
        <taxon>Sclerodermatineae</taxon>
        <taxon>Pisolithaceae</taxon>
        <taxon>Pisolithus</taxon>
    </lineage>
</organism>
<evidence type="ECO:0000313" key="2">
    <source>
        <dbReference type="EMBL" id="KIK17301.1"/>
    </source>
</evidence>
<dbReference type="OrthoDB" id="10405349at2759"/>
<evidence type="ECO:0000313" key="3">
    <source>
        <dbReference type="Proteomes" id="UP000054018"/>
    </source>
</evidence>